<evidence type="ECO:0000256" key="2">
    <source>
        <dbReference type="ARBA" id="ARBA00022574"/>
    </source>
</evidence>
<dbReference type="PRINTS" id="PR00320">
    <property type="entry name" value="GPROTEINBRPT"/>
</dbReference>
<dbReference type="Pfam" id="PF00400">
    <property type="entry name" value="WD40"/>
    <property type="match status" value="6"/>
</dbReference>
<sequence length="333" mass="37246">MTVSSALLASSSYDQSIRVWNVGSGDCVESFAHKESQVNVMQFAPDRCHLAVGGWQLMRLYDIQSAPPSAVSNCDALQKNIMCIGFEDRGQWMYTGGEDCTAKVWDYRCSLQCQRIFQVSQAVNSVALHPNQVVLFVADSSGALYVWDLRRDSSETFASFNLEISEYFTHIDINRTGELLTAVTNRGHILLWSLGTMDTASNSNGIIPIKMKTKQNGHEKYALKCHFSPDGQTFVTCGADGRIIFWDSKDLSHPSFSLSVDESLPPTIPIQQSTKAASEAKWVWDCAFTNDANYLIAASGSKLRLWDIERKEVIRYYQGHNKTITSMAFMDAR</sequence>
<dbReference type="PROSITE" id="PS00678">
    <property type="entry name" value="WD_REPEATS_1"/>
    <property type="match status" value="1"/>
</dbReference>
<accession>A0ABD6EZ14</accession>
<organism evidence="6 7">
    <name type="scientific">Gnathostoma spinigerum</name>
    <dbReference type="NCBI Taxonomy" id="75299"/>
    <lineage>
        <taxon>Eukaryota</taxon>
        <taxon>Metazoa</taxon>
        <taxon>Ecdysozoa</taxon>
        <taxon>Nematoda</taxon>
        <taxon>Chromadorea</taxon>
        <taxon>Rhabditida</taxon>
        <taxon>Spirurina</taxon>
        <taxon>Gnathostomatomorpha</taxon>
        <taxon>Gnathostomatoidea</taxon>
        <taxon>Gnathostomatidae</taxon>
        <taxon>Gnathostoma</taxon>
    </lineage>
</organism>
<protein>
    <recommendedName>
        <fullName evidence="5">Target of rapamycin complex subunit lst8</fullName>
        <shortName evidence="5">TORC subunit lst8</shortName>
    </recommendedName>
</protein>
<dbReference type="InterPro" id="IPR001680">
    <property type="entry name" value="WD40_rpt"/>
</dbReference>
<evidence type="ECO:0000313" key="7">
    <source>
        <dbReference type="Proteomes" id="UP001608902"/>
    </source>
</evidence>
<dbReference type="GO" id="GO:0031929">
    <property type="term" value="P:TOR signaling"/>
    <property type="evidence" value="ECO:0007669"/>
    <property type="project" value="UniProtKB-UniRule"/>
</dbReference>
<dbReference type="InterPro" id="IPR036322">
    <property type="entry name" value="WD40_repeat_dom_sf"/>
</dbReference>
<comment type="subunit">
    <text evidence="5">Part of TORC1 complex. Part of the TORC2 complex.</text>
</comment>
<dbReference type="InterPro" id="IPR019775">
    <property type="entry name" value="WD40_repeat_CS"/>
</dbReference>
<feature type="repeat" description="WD" evidence="4">
    <location>
        <begin position="215"/>
        <end position="247"/>
    </location>
</feature>
<evidence type="ECO:0000256" key="4">
    <source>
        <dbReference type="PROSITE-ProRule" id="PRU00221"/>
    </source>
</evidence>
<keyword evidence="7" id="KW-1185">Reference proteome</keyword>
<gene>
    <name evidence="6" type="ORF">AB6A40_008556</name>
</gene>
<comment type="similarity">
    <text evidence="1 5">Belongs to the WD repeat LST8 family.</text>
</comment>
<dbReference type="GO" id="GO:0031932">
    <property type="term" value="C:TORC2 complex"/>
    <property type="evidence" value="ECO:0007669"/>
    <property type="project" value="UniProtKB-UniRule"/>
</dbReference>
<comment type="caution">
    <text evidence="6">The sequence shown here is derived from an EMBL/GenBank/DDBJ whole genome shotgun (WGS) entry which is preliminary data.</text>
</comment>
<dbReference type="GO" id="GO:0031931">
    <property type="term" value="C:TORC1 complex"/>
    <property type="evidence" value="ECO:0007669"/>
    <property type="project" value="UniProtKB-UniRule"/>
</dbReference>
<reference evidence="6 7" key="1">
    <citation type="submission" date="2024-08" db="EMBL/GenBank/DDBJ databases">
        <title>Gnathostoma spinigerum genome.</title>
        <authorList>
            <person name="Gonzalez-Bertolin B."/>
            <person name="Monzon S."/>
            <person name="Zaballos A."/>
            <person name="Jimenez P."/>
            <person name="Dekumyoy P."/>
            <person name="Varona S."/>
            <person name="Cuesta I."/>
            <person name="Sumanam S."/>
            <person name="Adisakwattana P."/>
            <person name="Gasser R.B."/>
            <person name="Hernandez-Gonzalez A."/>
            <person name="Young N.D."/>
            <person name="Perteguer M.J."/>
        </authorList>
    </citation>
    <scope>NUCLEOTIDE SEQUENCE [LARGE SCALE GENOMIC DNA]</scope>
    <source>
        <strain evidence="6">AL3</strain>
        <tissue evidence="6">Liver</tissue>
    </source>
</reference>
<dbReference type="AlphaFoldDB" id="A0ABD6EZ14"/>
<dbReference type="SUPFAM" id="SSF50978">
    <property type="entry name" value="WD40 repeat-like"/>
    <property type="match status" value="1"/>
</dbReference>
<dbReference type="GO" id="GO:0005737">
    <property type="term" value="C:cytoplasm"/>
    <property type="evidence" value="ECO:0007669"/>
    <property type="project" value="UniProtKB-SubCell"/>
</dbReference>
<evidence type="ECO:0000256" key="5">
    <source>
        <dbReference type="RuleBase" id="RU369068"/>
    </source>
</evidence>
<comment type="function">
    <text evidence="5">Subunit of TORC1 and TORC2, which regulate cell growth and survival in response to nutrient and hormonal signals.</text>
</comment>
<dbReference type="SMART" id="SM00320">
    <property type="entry name" value="WD40"/>
    <property type="match status" value="6"/>
</dbReference>
<dbReference type="InterPro" id="IPR015943">
    <property type="entry name" value="WD40/YVTN_repeat-like_dom_sf"/>
</dbReference>
<dbReference type="PANTHER" id="PTHR19842">
    <property type="entry name" value="G BETA-LIKE PROTEIN GBL"/>
    <property type="match status" value="1"/>
</dbReference>
<dbReference type="InterPro" id="IPR020472">
    <property type="entry name" value="WD40_PAC1"/>
</dbReference>
<dbReference type="Gene3D" id="2.130.10.10">
    <property type="entry name" value="YVTN repeat-like/Quinoprotein amine dehydrogenase"/>
    <property type="match status" value="1"/>
</dbReference>
<keyword evidence="2 4" id="KW-0853">WD repeat</keyword>
<keyword evidence="5" id="KW-0963">Cytoplasm</keyword>
<keyword evidence="3 5" id="KW-0677">Repeat</keyword>
<name>A0ABD6EZ14_9BILA</name>
<evidence type="ECO:0000256" key="1">
    <source>
        <dbReference type="ARBA" id="ARBA00009890"/>
    </source>
</evidence>
<dbReference type="EMBL" id="JBGFUD010008000">
    <property type="protein sequence ID" value="MFH4981847.1"/>
    <property type="molecule type" value="Genomic_DNA"/>
</dbReference>
<dbReference type="Proteomes" id="UP001608902">
    <property type="component" value="Unassembled WGS sequence"/>
</dbReference>
<proteinExistence type="inferred from homology"/>
<dbReference type="InterPro" id="IPR037588">
    <property type="entry name" value="MLST8"/>
</dbReference>
<comment type="subcellular location">
    <subcellularLocation>
        <location evidence="5">Cytoplasm</location>
    </subcellularLocation>
</comment>
<evidence type="ECO:0000256" key="3">
    <source>
        <dbReference type="ARBA" id="ARBA00022737"/>
    </source>
</evidence>
<dbReference type="PROSITE" id="PS50082">
    <property type="entry name" value="WD_REPEATS_2"/>
    <property type="match status" value="2"/>
</dbReference>
<evidence type="ECO:0000313" key="6">
    <source>
        <dbReference type="EMBL" id="MFH4981847.1"/>
    </source>
</evidence>
<dbReference type="PROSITE" id="PS50294">
    <property type="entry name" value="WD_REPEATS_REGION"/>
    <property type="match status" value="1"/>
</dbReference>
<dbReference type="PANTHER" id="PTHR19842:SF0">
    <property type="entry name" value="TARGET OF RAPAMYCIN COMPLEX SUBUNIT LST8"/>
    <property type="match status" value="1"/>
</dbReference>
<feature type="repeat" description="WD" evidence="4">
    <location>
        <begin position="1"/>
        <end position="30"/>
    </location>
</feature>